<dbReference type="Gene3D" id="3.40.50.1000">
    <property type="entry name" value="HAD superfamily/HAD-like"/>
    <property type="match status" value="1"/>
</dbReference>
<dbReference type="GO" id="GO:0000287">
    <property type="term" value="F:magnesium ion binding"/>
    <property type="evidence" value="ECO:0007669"/>
    <property type="project" value="TreeGrafter"/>
</dbReference>
<evidence type="ECO:0000313" key="5">
    <source>
        <dbReference type="EMBL" id="MYG38756.1"/>
    </source>
</evidence>
<dbReference type="EMBL" id="VYDO01000234">
    <property type="protein sequence ID" value="MYG38756.1"/>
    <property type="molecule type" value="Genomic_DNA"/>
</dbReference>
<dbReference type="InterPro" id="IPR006381">
    <property type="entry name" value="HAD-SF-IIB-MPGP"/>
</dbReference>
<dbReference type="Pfam" id="PF05116">
    <property type="entry name" value="S6PP"/>
    <property type="match status" value="1"/>
</dbReference>
<protein>
    <submittedName>
        <fullName evidence="5">HAD-IIB family hydrolase</fullName>
    </submittedName>
</protein>
<dbReference type="InterPro" id="IPR036412">
    <property type="entry name" value="HAD-like_sf"/>
</dbReference>
<proteinExistence type="predicted"/>
<name>A0A6B1FAH2_9SYNE</name>
<organism evidence="5">
    <name type="scientific">Synechococcus sp. SB0676_bin_10</name>
    <dbReference type="NCBI Taxonomy" id="2604869"/>
    <lineage>
        <taxon>Bacteria</taxon>
        <taxon>Bacillati</taxon>
        <taxon>Cyanobacteriota</taxon>
        <taxon>Cyanophyceae</taxon>
        <taxon>Synechococcales</taxon>
        <taxon>Synechococcaceae</taxon>
        <taxon>Synechococcus</taxon>
    </lineage>
</organism>
<dbReference type="AlphaFoldDB" id="A0A6B1FAH2"/>
<accession>A0A6B1FAH2</accession>
<dbReference type="NCBIfam" id="TIGR01486">
    <property type="entry name" value="HAD-SF-IIB-MPGP"/>
    <property type="match status" value="1"/>
</dbReference>
<dbReference type="SUPFAM" id="SSF56784">
    <property type="entry name" value="HAD-like"/>
    <property type="match status" value="1"/>
</dbReference>
<dbReference type="GO" id="GO:0005829">
    <property type="term" value="C:cytosol"/>
    <property type="evidence" value="ECO:0007669"/>
    <property type="project" value="TreeGrafter"/>
</dbReference>
<evidence type="ECO:0000256" key="3">
    <source>
        <dbReference type="ARBA" id="ARBA00022842"/>
    </source>
</evidence>
<dbReference type="PANTHER" id="PTHR10000:SF8">
    <property type="entry name" value="HAD SUPERFAMILY HYDROLASE-LIKE, TYPE 3"/>
    <property type="match status" value="1"/>
</dbReference>
<sequence>MQTPSASTVASRWLVVTDLDGTLLDHAYDFSAAAPLLRQLEQRGVPVVPCTSKTAEEVEQFQASAGLSSPYIVENGGAIHFPHPENWLLEIPHQPGPGGGFVVPLGWPGQRLRPLLDSLAAELGTQFFALEDLSLEDLMARTGLSPTGAALAARRRWSVPFVLGEDQAIEAVEALAAARGLKVLQGNRFAHLIAPGSDKGLALAALRRADPRRRAVLALGDSPNDMALLDKADHAIVIPGANGPHPRLRSAISAGRYQLASAPHAVGWAEAVATWLALWPDEGH</sequence>
<dbReference type="GO" id="GO:0050531">
    <property type="term" value="F:mannosyl-3-phosphoglycerate phosphatase activity"/>
    <property type="evidence" value="ECO:0007669"/>
    <property type="project" value="InterPro"/>
</dbReference>
<feature type="domain" description="Sucrose phosphatase-like" evidence="4">
    <location>
        <begin position="157"/>
        <end position="275"/>
    </location>
</feature>
<dbReference type="SFLD" id="SFLDS00003">
    <property type="entry name" value="Haloacid_Dehalogenase"/>
    <property type="match status" value="1"/>
</dbReference>
<dbReference type="PANTHER" id="PTHR10000">
    <property type="entry name" value="PHOSPHOSERINE PHOSPHATASE"/>
    <property type="match status" value="1"/>
</dbReference>
<reference evidence="5" key="1">
    <citation type="submission" date="2019-09" db="EMBL/GenBank/DDBJ databases">
        <title>Characterisation of the sponge microbiome using genome-centric metagenomics.</title>
        <authorList>
            <person name="Engelberts J.P."/>
            <person name="Robbins S.J."/>
            <person name="De Goeij J.M."/>
            <person name="Aranda M."/>
            <person name="Bell S.C."/>
            <person name="Webster N.S."/>
        </authorList>
    </citation>
    <scope>NUCLEOTIDE SEQUENCE</scope>
    <source>
        <strain evidence="5">SB0676_bin_10</strain>
    </source>
</reference>
<comment type="caution">
    <text evidence="5">The sequence shown here is derived from an EMBL/GenBank/DDBJ whole genome shotgun (WGS) entry which is preliminary data.</text>
</comment>
<dbReference type="InterPro" id="IPR006380">
    <property type="entry name" value="SPP-like_dom"/>
</dbReference>
<gene>
    <name evidence="5" type="ORF">F4162_07295</name>
</gene>
<keyword evidence="1" id="KW-0479">Metal-binding</keyword>
<dbReference type="InterPro" id="IPR023214">
    <property type="entry name" value="HAD_sf"/>
</dbReference>
<evidence type="ECO:0000256" key="1">
    <source>
        <dbReference type="ARBA" id="ARBA00022723"/>
    </source>
</evidence>
<keyword evidence="2 5" id="KW-0378">Hydrolase</keyword>
<evidence type="ECO:0000256" key="2">
    <source>
        <dbReference type="ARBA" id="ARBA00022801"/>
    </source>
</evidence>
<dbReference type="GO" id="GO:0051479">
    <property type="term" value="P:mannosylglycerate biosynthetic process"/>
    <property type="evidence" value="ECO:0007669"/>
    <property type="project" value="InterPro"/>
</dbReference>
<dbReference type="SFLD" id="SFLDG01142">
    <property type="entry name" value="C2.B.2:_Mannosyl-3-phosphoglyc"/>
    <property type="match status" value="1"/>
</dbReference>
<dbReference type="SFLD" id="SFLDG01140">
    <property type="entry name" value="C2.B:_Phosphomannomutase_and_P"/>
    <property type="match status" value="1"/>
</dbReference>
<keyword evidence="3" id="KW-0460">Magnesium</keyword>
<evidence type="ECO:0000259" key="4">
    <source>
        <dbReference type="Pfam" id="PF05116"/>
    </source>
</evidence>
<dbReference type="Pfam" id="PF08282">
    <property type="entry name" value="Hydrolase_3"/>
    <property type="match status" value="1"/>
</dbReference>
<dbReference type="Gene3D" id="3.30.980.20">
    <property type="entry name" value="Putative mannosyl-3-phosphoglycerate phosphatase, domain 2"/>
    <property type="match status" value="1"/>
</dbReference>